<dbReference type="EMBL" id="KN832870">
    <property type="protein sequence ID" value="KIN09164.1"/>
    <property type="molecule type" value="Genomic_DNA"/>
</dbReference>
<reference evidence="2 3" key="1">
    <citation type="submission" date="2014-04" db="EMBL/GenBank/DDBJ databases">
        <authorList>
            <consortium name="DOE Joint Genome Institute"/>
            <person name="Kuo A."/>
            <person name="Martino E."/>
            <person name="Perotto S."/>
            <person name="Kohler A."/>
            <person name="Nagy L.G."/>
            <person name="Floudas D."/>
            <person name="Copeland A."/>
            <person name="Barry K.W."/>
            <person name="Cichocki N."/>
            <person name="Veneault-Fourrey C."/>
            <person name="LaButti K."/>
            <person name="Lindquist E.A."/>
            <person name="Lipzen A."/>
            <person name="Lundell T."/>
            <person name="Morin E."/>
            <person name="Murat C."/>
            <person name="Sun H."/>
            <person name="Tunlid A."/>
            <person name="Henrissat B."/>
            <person name="Grigoriev I.V."/>
            <person name="Hibbett D.S."/>
            <person name="Martin F."/>
            <person name="Nordberg H.P."/>
            <person name="Cantor M.N."/>
            <person name="Hua S.X."/>
        </authorList>
    </citation>
    <scope>NUCLEOTIDE SEQUENCE [LARGE SCALE GENOMIC DNA]</scope>
    <source>
        <strain evidence="2 3">Zn</strain>
    </source>
</reference>
<evidence type="ECO:0000313" key="2">
    <source>
        <dbReference type="EMBL" id="KIN09164.1"/>
    </source>
</evidence>
<accession>A0A0C3DCV7</accession>
<protein>
    <submittedName>
        <fullName evidence="2">Uncharacterized protein</fullName>
    </submittedName>
</protein>
<reference evidence="3" key="2">
    <citation type="submission" date="2015-01" db="EMBL/GenBank/DDBJ databases">
        <title>Evolutionary Origins and Diversification of the Mycorrhizal Mutualists.</title>
        <authorList>
            <consortium name="DOE Joint Genome Institute"/>
            <consortium name="Mycorrhizal Genomics Consortium"/>
            <person name="Kohler A."/>
            <person name="Kuo A."/>
            <person name="Nagy L.G."/>
            <person name="Floudas D."/>
            <person name="Copeland A."/>
            <person name="Barry K.W."/>
            <person name="Cichocki N."/>
            <person name="Veneault-Fourrey C."/>
            <person name="LaButti K."/>
            <person name="Lindquist E.A."/>
            <person name="Lipzen A."/>
            <person name="Lundell T."/>
            <person name="Morin E."/>
            <person name="Murat C."/>
            <person name="Riley R."/>
            <person name="Ohm R."/>
            <person name="Sun H."/>
            <person name="Tunlid A."/>
            <person name="Henrissat B."/>
            <person name="Grigoriev I.V."/>
            <person name="Hibbett D.S."/>
            <person name="Martin F."/>
        </authorList>
    </citation>
    <scope>NUCLEOTIDE SEQUENCE [LARGE SCALE GENOMIC DNA]</scope>
    <source>
        <strain evidence="3">Zn</strain>
    </source>
</reference>
<dbReference type="HOGENOM" id="CLU_1525622_0_0_1"/>
<dbReference type="InParanoid" id="A0A0C3DCV7"/>
<feature type="transmembrane region" description="Helical" evidence="1">
    <location>
        <begin position="65"/>
        <end position="84"/>
    </location>
</feature>
<keyword evidence="1" id="KW-0472">Membrane</keyword>
<evidence type="ECO:0000313" key="3">
    <source>
        <dbReference type="Proteomes" id="UP000054321"/>
    </source>
</evidence>
<name>A0A0C3DCV7_OIDMZ</name>
<organism evidence="2 3">
    <name type="scientific">Oidiodendron maius (strain Zn)</name>
    <dbReference type="NCBI Taxonomy" id="913774"/>
    <lineage>
        <taxon>Eukaryota</taxon>
        <taxon>Fungi</taxon>
        <taxon>Dikarya</taxon>
        <taxon>Ascomycota</taxon>
        <taxon>Pezizomycotina</taxon>
        <taxon>Leotiomycetes</taxon>
        <taxon>Leotiomycetes incertae sedis</taxon>
        <taxon>Myxotrichaceae</taxon>
        <taxon>Oidiodendron</taxon>
    </lineage>
</organism>
<keyword evidence="1" id="KW-0812">Transmembrane</keyword>
<keyword evidence="3" id="KW-1185">Reference proteome</keyword>
<feature type="transmembrane region" description="Helical" evidence="1">
    <location>
        <begin position="96"/>
        <end position="116"/>
    </location>
</feature>
<dbReference type="AlphaFoldDB" id="A0A0C3DCV7"/>
<dbReference type="Proteomes" id="UP000054321">
    <property type="component" value="Unassembled WGS sequence"/>
</dbReference>
<evidence type="ECO:0000256" key="1">
    <source>
        <dbReference type="SAM" id="Phobius"/>
    </source>
</evidence>
<sequence length="176" mass="19298">MASRTPAVEQAVPHLDLEDSLVASRDTLQSHGPIQRSGLDPTDGRSTPRITTEYLMQSRDRPAKIAILFVGTLTIVIVLLRLISPWSASRLGVDDALASFSLFLQIAFIALAAFHIDLGTGRHLEYIEYVLTPSQTEKREVLDFSAHLIYTTALLVCRLSGLDFIVGNVSSTASYL</sequence>
<keyword evidence="1" id="KW-1133">Transmembrane helix</keyword>
<gene>
    <name evidence="2" type="ORF">OIDMADRAFT_23868</name>
</gene>
<proteinExistence type="predicted"/>